<feature type="compositionally biased region" description="Basic residues" evidence="1">
    <location>
        <begin position="123"/>
        <end position="133"/>
    </location>
</feature>
<feature type="compositionally biased region" description="Basic residues" evidence="1">
    <location>
        <begin position="172"/>
        <end position="190"/>
    </location>
</feature>
<accession>A0A9X6RLB7</accession>
<dbReference type="Proteomes" id="UP000192578">
    <property type="component" value="Unassembled WGS sequence"/>
</dbReference>
<sequence>MLGSRVQPDGDADFASDTSSSFPGLTSVGSVRRLNDNPSLFGRNACDKMEDLGNIFCEWNTFGSGIQLIYGPEIEPRMSGMSAGQETSKMHKNNRTSSSRIRADETSTDLRGGSETVDEPARKKSKRRHRCRRPPMWLRKPKVHDMDRVHSANEDSAVPQQTNSESGQVNVRGKRKRVRRRRPGRTRKRPLPPEDEPLSTAITATTLSGDSIGTLATQVHPSRNKRSKTYKRLERLRRYQEQFSSAIHPESRLLQHFGLDVFLHSDTTL</sequence>
<keyword evidence="3" id="KW-1185">Reference proteome</keyword>
<dbReference type="AlphaFoldDB" id="A0A9X6RLB7"/>
<dbReference type="EMBL" id="MTYJ01000255">
    <property type="protein sequence ID" value="OWA52188.1"/>
    <property type="molecule type" value="Genomic_DNA"/>
</dbReference>
<protein>
    <submittedName>
        <fullName evidence="2">Uncharacterized protein</fullName>
    </submittedName>
</protein>
<proteinExistence type="predicted"/>
<evidence type="ECO:0000313" key="2">
    <source>
        <dbReference type="EMBL" id="OWA52188.1"/>
    </source>
</evidence>
<evidence type="ECO:0000313" key="3">
    <source>
        <dbReference type="Proteomes" id="UP000192578"/>
    </source>
</evidence>
<feature type="region of interest" description="Disordered" evidence="1">
    <location>
        <begin position="1"/>
        <end position="39"/>
    </location>
</feature>
<name>A0A9X6RLB7_HYPEX</name>
<feature type="compositionally biased region" description="Low complexity" evidence="1">
    <location>
        <begin position="13"/>
        <end position="22"/>
    </location>
</feature>
<feature type="region of interest" description="Disordered" evidence="1">
    <location>
        <begin position="77"/>
        <end position="198"/>
    </location>
</feature>
<gene>
    <name evidence="2" type="ORF">BV898_16647</name>
</gene>
<reference evidence="3" key="1">
    <citation type="submission" date="2017-01" db="EMBL/GenBank/DDBJ databases">
        <title>Comparative genomics of anhydrobiosis in the tardigrade Hypsibius dujardini.</title>
        <authorList>
            <person name="Yoshida Y."/>
            <person name="Koutsovoulos G."/>
            <person name="Laetsch D."/>
            <person name="Stevens L."/>
            <person name="Kumar S."/>
            <person name="Horikawa D."/>
            <person name="Ishino K."/>
            <person name="Komine S."/>
            <person name="Tomita M."/>
            <person name="Blaxter M."/>
            <person name="Arakawa K."/>
        </authorList>
    </citation>
    <scope>NUCLEOTIDE SEQUENCE [LARGE SCALE GENOMIC DNA]</scope>
    <source>
        <strain evidence="3">Z151</strain>
    </source>
</reference>
<evidence type="ECO:0000256" key="1">
    <source>
        <dbReference type="SAM" id="MobiDB-lite"/>
    </source>
</evidence>
<feature type="compositionally biased region" description="Basic and acidic residues" evidence="1">
    <location>
        <begin position="143"/>
        <end position="153"/>
    </location>
</feature>
<comment type="caution">
    <text evidence="2">The sequence shown here is derived from an EMBL/GenBank/DDBJ whole genome shotgun (WGS) entry which is preliminary data.</text>
</comment>
<feature type="compositionally biased region" description="Polar residues" evidence="1">
    <location>
        <begin position="158"/>
        <end position="169"/>
    </location>
</feature>
<organism evidence="2 3">
    <name type="scientific">Hypsibius exemplaris</name>
    <name type="common">Freshwater tardigrade</name>
    <dbReference type="NCBI Taxonomy" id="2072580"/>
    <lineage>
        <taxon>Eukaryota</taxon>
        <taxon>Metazoa</taxon>
        <taxon>Ecdysozoa</taxon>
        <taxon>Tardigrada</taxon>
        <taxon>Eutardigrada</taxon>
        <taxon>Parachela</taxon>
        <taxon>Hypsibioidea</taxon>
        <taxon>Hypsibiidae</taxon>
        <taxon>Hypsibius</taxon>
    </lineage>
</organism>